<reference evidence="1 2" key="1">
    <citation type="submission" date="2016-02" db="EMBL/GenBank/DDBJ databases">
        <authorList>
            <person name="Wen L."/>
            <person name="He K."/>
            <person name="Yang H."/>
        </authorList>
    </citation>
    <scope>NUCLEOTIDE SEQUENCE [LARGE SCALE GENOMIC DNA]</scope>
    <source>
        <strain evidence="1">ShG14-8</strain>
    </source>
</reference>
<dbReference type="AlphaFoldDB" id="A0A139BP47"/>
<gene>
    <name evidence="1" type="ORF">AWT59_3110</name>
</gene>
<dbReference type="Proteomes" id="UP000070578">
    <property type="component" value="Unassembled WGS sequence"/>
</dbReference>
<reference evidence="1 2" key="2">
    <citation type="submission" date="2016-03" db="EMBL/GenBank/DDBJ databases">
        <title>New uncultured bacterium of the family Gallionellaceae from acid mine drainage: description and reconstruction of genome based on metagenomic analysis of microbial community.</title>
        <authorList>
            <person name="Kadnikov V."/>
            <person name="Ivasenko D."/>
            <person name="Beletsky A."/>
            <person name="Mardanov A."/>
            <person name="Danilova E."/>
            <person name="Pimenov N."/>
            <person name="Karnachuk O."/>
            <person name="Ravin N."/>
        </authorList>
    </citation>
    <scope>NUCLEOTIDE SEQUENCE [LARGE SCALE GENOMIC DNA]</scope>
    <source>
        <strain evidence="1">ShG14-8</strain>
    </source>
</reference>
<organism evidence="1 2">
    <name type="scientific">Candidatus Gallionella acididurans</name>
    <dbReference type="NCBI Taxonomy" id="1796491"/>
    <lineage>
        <taxon>Bacteria</taxon>
        <taxon>Pseudomonadati</taxon>
        <taxon>Pseudomonadota</taxon>
        <taxon>Betaproteobacteria</taxon>
        <taxon>Nitrosomonadales</taxon>
        <taxon>Gallionellaceae</taxon>
        <taxon>Gallionella</taxon>
    </lineage>
</organism>
<proteinExistence type="predicted"/>
<dbReference type="EMBL" id="LSLI01000146">
    <property type="protein sequence ID" value="KXS30764.1"/>
    <property type="molecule type" value="Genomic_DNA"/>
</dbReference>
<sequence>MDNRSNFISYASAPPPYFLRLSSSWCKDQSEIMLGFIWLGYDQMQCDKPDVDGRDLERSITQMLEPRIARAMSGDEPFYVQHGPFERETMQPPPAQPPQYDIAFTLKADERIMWPMEAKVLETSGAVAEYIKDIHEQLLTCRYAPFSGEGAMLGYLLSGTTGDAFQNISKKTPCELEDHPAFSSRPQKLSRHTRTIPSGKTYPSKFRCHHLMLGFPNLKRVSG</sequence>
<protein>
    <submittedName>
        <fullName evidence="1">Uncharacterized protein</fullName>
    </submittedName>
</protein>
<evidence type="ECO:0000313" key="2">
    <source>
        <dbReference type="Proteomes" id="UP000070578"/>
    </source>
</evidence>
<accession>A0A139BP47</accession>
<evidence type="ECO:0000313" key="1">
    <source>
        <dbReference type="EMBL" id="KXS30764.1"/>
    </source>
</evidence>
<name>A0A139BP47_9PROT</name>
<comment type="caution">
    <text evidence="1">The sequence shown here is derived from an EMBL/GenBank/DDBJ whole genome shotgun (WGS) entry which is preliminary data.</text>
</comment>